<gene>
    <name evidence="1" type="ORF">SNE40_001586</name>
</gene>
<dbReference type="Proteomes" id="UP001347796">
    <property type="component" value="Unassembled WGS sequence"/>
</dbReference>
<sequence>MTILKPRSPESSLFGRFRKNYSALHHFPIQTIDLACVCDNEEGLMLADELRAVTLLQCEKDIDLRRDEYKELIELCTLFLNGHLEKEVTFKKLGAIHKARWMAKLLYAIKICK</sequence>
<dbReference type="EMBL" id="JAZGQO010000001">
    <property type="protein sequence ID" value="KAK6196345.1"/>
    <property type="molecule type" value="Genomic_DNA"/>
</dbReference>
<accession>A0AAN8QBB4</accession>
<keyword evidence="2" id="KW-1185">Reference proteome</keyword>
<dbReference type="AlphaFoldDB" id="A0AAN8QBB4"/>
<comment type="caution">
    <text evidence="1">The sequence shown here is derived from an EMBL/GenBank/DDBJ whole genome shotgun (WGS) entry which is preliminary data.</text>
</comment>
<proteinExistence type="predicted"/>
<reference evidence="1 2" key="1">
    <citation type="submission" date="2024-01" db="EMBL/GenBank/DDBJ databases">
        <title>The genome of the rayed Mediterranean limpet Patella caerulea (Linnaeus, 1758).</title>
        <authorList>
            <person name="Anh-Thu Weber A."/>
            <person name="Halstead-Nussloch G."/>
        </authorList>
    </citation>
    <scope>NUCLEOTIDE SEQUENCE [LARGE SCALE GENOMIC DNA]</scope>
    <source>
        <strain evidence="1">AATW-2023a</strain>
        <tissue evidence="1">Whole specimen</tissue>
    </source>
</reference>
<protein>
    <submittedName>
        <fullName evidence="1">Uncharacterized protein</fullName>
    </submittedName>
</protein>
<name>A0AAN8QBB4_PATCE</name>
<evidence type="ECO:0000313" key="1">
    <source>
        <dbReference type="EMBL" id="KAK6196345.1"/>
    </source>
</evidence>
<evidence type="ECO:0000313" key="2">
    <source>
        <dbReference type="Proteomes" id="UP001347796"/>
    </source>
</evidence>
<organism evidence="1 2">
    <name type="scientific">Patella caerulea</name>
    <name type="common">Rayed Mediterranean limpet</name>
    <dbReference type="NCBI Taxonomy" id="87958"/>
    <lineage>
        <taxon>Eukaryota</taxon>
        <taxon>Metazoa</taxon>
        <taxon>Spiralia</taxon>
        <taxon>Lophotrochozoa</taxon>
        <taxon>Mollusca</taxon>
        <taxon>Gastropoda</taxon>
        <taxon>Patellogastropoda</taxon>
        <taxon>Patelloidea</taxon>
        <taxon>Patellidae</taxon>
        <taxon>Patella</taxon>
    </lineage>
</organism>